<name>A0A6V7QE41_ANACO</name>
<dbReference type="AlphaFoldDB" id="A0A6V7QE41"/>
<sequence>MGKRLCMFGFSLAEPQQIVIWALKYSIACKYFENKFLIRASHGDDDGNLFIRLREGLLYYNLPSRRRRLLESTSYWDLLNKQEMLNLRSSVDIEHFHAFLYAESLDSITNEWSYICFSFFPLRI</sequence>
<reference evidence="1" key="1">
    <citation type="submission" date="2020-07" db="EMBL/GenBank/DDBJ databases">
        <authorList>
            <person name="Lin J."/>
        </authorList>
    </citation>
    <scope>NUCLEOTIDE SEQUENCE</scope>
</reference>
<gene>
    <name evidence="1" type="ORF">CB5_LOCUS24348</name>
</gene>
<protein>
    <submittedName>
        <fullName evidence="1">Uncharacterized protein</fullName>
    </submittedName>
</protein>
<proteinExistence type="predicted"/>
<dbReference type="EMBL" id="LR862135">
    <property type="protein sequence ID" value="CAD1841137.1"/>
    <property type="molecule type" value="Genomic_DNA"/>
</dbReference>
<organism evidence="1">
    <name type="scientific">Ananas comosus var. bracteatus</name>
    <name type="common">red pineapple</name>
    <dbReference type="NCBI Taxonomy" id="296719"/>
    <lineage>
        <taxon>Eukaryota</taxon>
        <taxon>Viridiplantae</taxon>
        <taxon>Streptophyta</taxon>
        <taxon>Embryophyta</taxon>
        <taxon>Tracheophyta</taxon>
        <taxon>Spermatophyta</taxon>
        <taxon>Magnoliopsida</taxon>
        <taxon>Liliopsida</taxon>
        <taxon>Poales</taxon>
        <taxon>Bromeliaceae</taxon>
        <taxon>Bromelioideae</taxon>
        <taxon>Ananas</taxon>
    </lineage>
</organism>
<accession>A0A6V7QE41</accession>
<evidence type="ECO:0000313" key="1">
    <source>
        <dbReference type="EMBL" id="CAD1841137.1"/>
    </source>
</evidence>